<sequence length="526" mass="57991">MMFKIFFRLLIFATTTNLTLLVCYSYRILLPPNPGPIANINQLDFVLEVMDKVPKGVIIVSLILVHHVASVKVDLVNRQQDSREILAPLARDSLEALKANRWSARIKAHGDPGSDSLNCAFRDLIRLLLGKHIFRRRYRQERRSTRALRGLTAACFVVIFGIVAYDLIVVQPLYSQQALTPVADYWYTNGMLLQDPKEANLVNSEGNIPWTVIIGSPSYDARAINAAVKISTTRTFIEDVNNPETSVKLVTEPCNITQHTVLGWWSGRASYMCILPSRGSDYAATCVNSTAWELVYYNGHDPNLCNSTSSEGTTPSQLLITVNYTAAAESYLEAGLKVPVTNGIGNEEMFKITIGVNGDVDPGSDTSLSSAELQASLFLLPNLHLYTTIAAAHKQTLKDSKLAARIGTLLPRSHVSIALTPPGPGLGMKPLSVYGLLHFFQGNRASLAEGSLLTAQDQARIVAILREHLMDIGDAVPSEEHQSQHRDERLTPDAHSRTEHPTIDLEAGYQAIELQRYEGAGYEEGR</sequence>
<keyword evidence="2" id="KW-0472">Membrane</keyword>
<feature type="compositionally biased region" description="Basic and acidic residues" evidence="1">
    <location>
        <begin position="478"/>
        <end position="500"/>
    </location>
</feature>
<protein>
    <submittedName>
        <fullName evidence="3">Uncharacterized protein</fullName>
    </submittedName>
</protein>
<name>A0AAD5VWZ5_9AGAR</name>
<feature type="transmembrane region" description="Helical" evidence="2">
    <location>
        <begin position="147"/>
        <end position="168"/>
    </location>
</feature>
<evidence type="ECO:0000313" key="4">
    <source>
        <dbReference type="Proteomes" id="UP001213000"/>
    </source>
</evidence>
<feature type="region of interest" description="Disordered" evidence="1">
    <location>
        <begin position="476"/>
        <end position="500"/>
    </location>
</feature>
<organism evidence="3 4">
    <name type="scientific">Leucocoprinus birnbaumii</name>
    <dbReference type="NCBI Taxonomy" id="56174"/>
    <lineage>
        <taxon>Eukaryota</taxon>
        <taxon>Fungi</taxon>
        <taxon>Dikarya</taxon>
        <taxon>Basidiomycota</taxon>
        <taxon>Agaricomycotina</taxon>
        <taxon>Agaricomycetes</taxon>
        <taxon>Agaricomycetidae</taxon>
        <taxon>Agaricales</taxon>
        <taxon>Agaricineae</taxon>
        <taxon>Agaricaceae</taxon>
        <taxon>Leucocoprinus</taxon>
    </lineage>
</organism>
<keyword evidence="2" id="KW-1133">Transmembrane helix</keyword>
<evidence type="ECO:0000256" key="2">
    <source>
        <dbReference type="SAM" id="Phobius"/>
    </source>
</evidence>
<dbReference type="AlphaFoldDB" id="A0AAD5VWZ5"/>
<comment type="caution">
    <text evidence="3">The sequence shown here is derived from an EMBL/GenBank/DDBJ whole genome shotgun (WGS) entry which is preliminary data.</text>
</comment>
<keyword evidence="4" id="KW-1185">Reference proteome</keyword>
<keyword evidence="2" id="KW-0812">Transmembrane</keyword>
<accession>A0AAD5VWZ5</accession>
<feature type="transmembrane region" description="Helical" evidence="2">
    <location>
        <begin position="56"/>
        <end position="75"/>
    </location>
</feature>
<reference evidence="3" key="1">
    <citation type="submission" date="2022-07" db="EMBL/GenBank/DDBJ databases">
        <title>Genome Sequence of Leucocoprinus birnbaumii.</title>
        <authorList>
            <person name="Buettner E."/>
        </authorList>
    </citation>
    <scope>NUCLEOTIDE SEQUENCE</scope>
    <source>
        <strain evidence="3">VT141</strain>
    </source>
</reference>
<dbReference type="EMBL" id="JANIEX010000148">
    <property type="protein sequence ID" value="KAJ3572292.1"/>
    <property type="molecule type" value="Genomic_DNA"/>
</dbReference>
<evidence type="ECO:0000313" key="3">
    <source>
        <dbReference type="EMBL" id="KAJ3572292.1"/>
    </source>
</evidence>
<gene>
    <name evidence="3" type="ORF">NP233_g3175</name>
</gene>
<proteinExistence type="predicted"/>
<evidence type="ECO:0000256" key="1">
    <source>
        <dbReference type="SAM" id="MobiDB-lite"/>
    </source>
</evidence>
<dbReference type="Proteomes" id="UP001213000">
    <property type="component" value="Unassembled WGS sequence"/>
</dbReference>